<dbReference type="InterPro" id="IPR050738">
    <property type="entry name" value="Sulfatase"/>
</dbReference>
<proteinExistence type="inferred from homology"/>
<organism evidence="3 4">
    <name type="scientific">Saccharolobus shibatae (strain ATCC 51178 / DSM 5389 / JCM 8931 / NBRC 15437 / B12)</name>
    <name type="common">Sulfolobus shibatae</name>
    <dbReference type="NCBI Taxonomy" id="523848"/>
    <lineage>
        <taxon>Archaea</taxon>
        <taxon>Thermoproteota</taxon>
        <taxon>Thermoprotei</taxon>
        <taxon>Sulfolobales</taxon>
        <taxon>Sulfolobaceae</taxon>
        <taxon>Saccharolobus</taxon>
    </lineage>
</organism>
<feature type="domain" description="Sulfatase N-terminal" evidence="2">
    <location>
        <begin position="4"/>
        <end position="331"/>
    </location>
</feature>
<dbReference type="EC" id="3.1.6.6" evidence="3"/>
<dbReference type="KEGG" id="sshi:J5U23_01420"/>
<keyword evidence="3" id="KW-0378">Hydrolase</keyword>
<evidence type="ECO:0000313" key="4">
    <source>
        <dbReference type="Proteomes" id="UP000694018"/>
    </source>
</evidence>
<sequence>MKSNVILIVADTLREDHSSKLDKLLEIGFQKIDNAFSASPWTLPSHVSMFTGLYPYFHGVHEYYGINDFVEGYGKLGIHAMTKFDNLISLLKDEGYKTIGISANAFISPIFGFNFDSYYLIDYPPLYTLENDTLEALNKYGANYKSKLKLLINLIRNKDFKDFKILTRYKLYKNSLTSYFYYKSKILHKGCNLIRRKIQQIKFNDKFFLFINVMEAHEPYSTDVIGKDVYGKYDYNFLRSVFLGSAENSMIAHYRKYYGIYAENSVNCVLNIILDLSKRINMDDALIIVTADHGNHIGEYGRVYHGFYLSDELLRVPLYIRYPKDIQSDLKLKGNNVSLTLIYSVIKSIIYNEVHIINGNFAISESYGPQHSLNTIQAYFNLNNSEIKKRYNHIIRISNNDQYLTYNMDKDEVIESSRSFNPENVQIIKDYFS</sequence>
<dbReference type="GO" id="GO:0047753">
    <property type="term" value="F:choline-sulfatase activity"/>
    <property type="evidence" value="ECO:0007669"/>
    <property type="project" value="UniProtKB-EC"/>
</dbReference>
<accession>A0A8F5BNK0</accession>
<dbReference type="EMBL" id="CP077717">
    <property type="protein sequence ID" value="QXJ28551.1"/>
    <property type="molecule type" value="Genomic_DNA"/>
</dbReference>
<dbReference type="Proteomes" id="UP000694018">
    <property type="component" value="Chromosome"/>
</dbReference>
<reference evidence="3" key="1">
    <citation type="journal article" date="2021" name="Environ. Microbiol.">
        <title>New insights into the diversity and evolution of the archaeal mobilome from three complete genomes of Saccharolobus shibatae.</title>
        <authorList>
            <person name="Medvedeva S."/>
            <person name="Brandt D."/>
            <person name="Cvirkaite-Krupovic V."/>
            <person name="Liu Y."/>
            <person name="Severinov K."/>
            <person name="Ishino S."/>
            <person name="Ishino Y."/>
            <person name="Prangishvili D."/>
            <person name="Kalinowski J."/>
            <person name="Krupovic M."/>
        </authorList>
    </citation>
    <scope>NUCLEOTIDE SEQUENCE</scope>
    <source>
        <strain evidence="3">B12</strain>
    </source>
</reference>
<evidence type="ECO:0000259" key="2">
    <source>
        <dbReference type="Pfam" id="PF00884"/>
    </source>
</evidence>
<gene>
    <name evidence="3" type="ORF">J5U23_01420</name>
</gene>
<dbReference type="OrthoDB" id="46036at2157"/>
<dbReference type="InterPro" id="IPR000917">
    <property type="entry name" value="Sulfatase_N"/>
</dbReference>
<dbReference type="GO" id="GO:0004065">
    <property type="term" value="F:arylsulfatase activity"/>
    <property type="evidence" value="ECO:0007669"/>
    <property type="project" value="TreeGrafter"/>
</dbReference>
<dbReference type="AlphaFoldDB" id="A0A8F5BNK0"/>
<name>A0A8F5BNK0_SACSH</name>
<dbReference type="Pfam" id="PF00884">
    <property type="entry name" value="Sulfatase"/>
    <property type="match status" value="1"/>
</dbReference>
<dbReference type="RefSeq" id="WP_218267372.1">
    <property type="nucleotide sequence ID" value="NZ_CP077717.1"/>
</dbReference>
<dbReference type="PANTHER" id="PTHR42693">
    <property type="entry name" value="ARYLSULFATASE FAMILY MEMBER"/>
    <property type="match status" value="1"/>
</dbReference>
<protein>
    <submittedName>
        <fullName evidence="3">Choline-sulfatase</fullName>
        <ecNumber evidence="3">3.1.6.6</ecNumber>
    </submittedName>
</protein>
<comment type="similarity">
    <text evidence="1">Belongs to the sulfatase family.</text>
</comment>
<dbReference type="PANTHER" id="PTHR42693:SF33">
    <property type="entry name" value="ARYLSULFATASE"/>
    <property type="match status" value="1"/>
</dbReference>
<evidence type="ECO:0000313" key="3">
    <source>
        <dbReference type="EMBL" id="QXJ28551.1"/>
    </source>
</evidence>
<evidence type="ECO:0000256" key="1">
    <source>
        <dbReference type="ARBA" id="ARBA00008779"/>
    </source>
</evidence>
<dbReference type="GeneID" id="65563001"/>